<dbReference type="EMBL" id="BMAU01021123">
    <property type="protein sequence ID" value="GFX91278.1"/>
    <property type="molecule type" value="Genomic_DNA"/>
</dbReference>
<comment type="caution">
    <text evidence="3">The sequence shown here is derived from an EMBL/GenBank/DDBJ whole genome shotgun (WGS) entry which is preliminary data.</text>
</comment>
<keyword evidence="4" id="KW-1185">Reference proteome</keyword>
<organism evidence="3 4">
    <name type="scientific">Trichonephila clavipes</name>
    <name type="common">Golden silk orbweaver</name>
    <name type="synonym">Nephila clavipes</name>
    <dbReference type="NCBI Taxonomy" id="2585209"/>
    <lineage>
        <taxon>Eukaryota</taxon>
        <taxon>Metazoa</taxon>
        <taxon>Ecdysozoa</taxon>
        <taxon>Arthropoda</taxon>
        <taxon>Chelicerata</taxon>
        <taxon>Arachnida</taxon>
        <taxon>Araneae</taxon>
        <taxon>Araneomorphae</taxon>
        <taxon>Entelegynae</taxon>
        <taxon>Araneoidea</taxon>
        <taxon>Nephilidae</taxon>
        <taxon>Trichonephila</taxon>
    </lineage>
</organism>
<dbReference type="Proteomes" id="UP000887159">
    <property type="component" value="Unassembled WGS sequence"/>
</dbReference>
<evidence type="ECO:0000256" key="2">
    <source>
        <dbReference type="SAM" id="SignalP"/>
    </source>
</evidence>
<evidence type="ECO:0000313" key="4">
    <source>
        <dbReference type="Proteomes" id="UP000887159"/>
    </source>
</evidence>
<feature type="chain" id="PRO_5036498664" evidence="2">
    <location>
        <begin position="19"/>
        <end position="130"/>
    </location>
</feature>
<name>A0A8X6V1J1_TRICX</name>
<dbReference type="AlphaFoldDB" id="A0A8X6V1J1"/>
<evidence type="ECO:0000313" key="3">
    <source>
        <dbReference type="EMBL" id="GFX91278.1"/>
    </source>
</evidence>
<keyword evidence="2" id="KW-0732">Signal</keyword>
<gene>
    <name evidence="3" type="ORF">TNCV_1246931</name>
</gene>
<proteinExistence type="predicted"/>
<feature type="signal peptide" evidence="2">
    <location>
        <begin position="1"/>
        <end position="18"/>
    </location>
</feature>
<keyword evidence="1" id="KW-0472">Membrane</keyword>
<sequence length="130" mass="13642">MITLVLRLLLAYIDTTATHSPTSESVDRRTNIIVVMASVGVFAAASSVFDGFLIASRVSDGFVVASSVYDSFLVASSVSDALAVASSVSNGFLVASSVSDGFFAASSVSYSLVVVCVREIRRLVCSVMWI</sequence>
<feature type="transmembrane region" description="Helical" evidence="1">
    <location>
        <begin position="101"/>
        <end position="120"/>
    </location>
</feature>
<protein>
    <submittedName>
        <fullName evidence="3">Uncharacterized protein</fullName>
    </submittedName>
</protein>
<feature type="transmembrane region" description="Helical" evidence="1">
    <location>
        <begin position="33"/>
        <end position="55"/>
    </location>
</feature>
<reference evidence="3" key="1">
    <citation type="submission" date="2020-08" db="EMBL/GenBank/DDBJ databases">
        <title>Multicomponent nature underlies the extraordinary mechanical properties of spider dragline silk.</title>
        <authorList>
            <person name="Kono N."/>
            <person name="Nakamura H."/>
            <person name="Mori M."/>
            <person name="Yoshida Y."/>
            <person name="Ohtoshi R."/>
            <person name="Malay A.D."/>
            <person name="Moran D.A.P."/>
            <person name="Tomita M."/>
            <person name="Numata K."/>
            <person name="Arakawa K."/>
        </authorList>
    </citation>
    <scope>NUCLEOTIDE SEQUENCE</scope>
</reference>
<evidence type="ECO:0000256" key="1">
    <source>
        <dbReference type="SAM" id="Phobius"/>
    </source>
</evidence>
<keyword evidence="1" id="KW-0812">Transmembrane</keyword>
<keyword evidence="1" id="KW-1133">Transmembrane helix</keyword>
<accession>A0A8X6V1J1</accession>